<proteinExistence type="predicted"/>
<comment type="caution">
    <text evidence="1">The sequence shown here is derived from an EMBL/GenBank/DDBJ whole genome shotgun (WGS) entry which is preliminary data.</text>
</comment>
<organism evidence="1 2">
    <name type="scientific">Phytopseudomonas daroniae</name>
    <dbReference type="NCBI Taxonomy" id="2487519"/>
    <lineage>
        <taxon>Bacteria</taxon>
        <taxon>Pseudomonadati</taxon>
        <taxon>Pseudomonadota</taxon>
        <taxon>Gammaproteobacteria</taxon>
        <taxon>Pseudomonadales</taxon>
        <taxon>Pseudomonadaceae</taxon>
        <taxon>Phytopseudomonas</taxon>
    </lineage>
</organism>
<dbReference type="Proteomes" id="UP000292302">
    <property type="component" value="Unassembled WGS sequence"/>
</dbReference>
<keyword evidence="2" id="KW-1185">Reference proteome</keyword>
<protein>
    <submittedName>
        <fullName evidence="1">Uncharacterized protein</fullName>
    </submittedName>
</protein>
<accession>A0A4Q9QHJ1</accession>
<name>A0A4Q9QHJ1_9GAMM</name>
<evidence type="ECO:0000313" key="2">
    <source>
        <dbReference type="Proteomes" id="UP000292302"/>
    </source>
</evidence>
<dbReference type="EMBL" id="QJUI01000018">
    <property type="protein sequence ID" value="TBU74370.1"/>
    <property type="molecule type" value="Genomic_DNA"/>
</dbReference>
<reference evidence="1 2" key="1">
    <citation type="submission" date="2018-06" db="EMBL/GenBank/DDBJ databases">
        <title>Three novel Pseudomonas species isolated from symptomatic oak.</title>
        <authorList>
            <person name="Bueno-Gonzalez V."/>
            <person name="Brady C."/>
        </authorList>
    </citation>
    <scope>NUCLEOTIDE SEQUENCE [LARGE SCALE GENOMIC DNA]</scope>
    <source>
        <strain evidence="1 2">P9A</strain>
    </source>
</reference>
<gene>
    <name evidence="1" type="ORF">DNK06_19590</name>
</gene>
<evidence type="ECO:0000313" key="1">
    <source>
        <dbReference type="EMBL" id="TBU74370.1"/>
    </source>
</evidence>
<dbReference type="AlphaFoldDB" id="A0A4Q9QHJ1"/>
<sequence length="63" mass="6844">MAPISPPWARANVVALQLQAFIDSHLNDTAPQMNTFQVPGQAAPLVDAAGLRADLLEELEQYQ</sequence>